<dbReference type="GeneID" id="10668479"/>
<dbReference type="InterPro" id="IPR053135">
    <property type="entry name" value="AKR2_Oxidoreductase"/>
</dbReference>
<feature type="domain" description="4Fe-4S ferredoxin-type" evidence="2">
    <location>
        <begin position="304"/>
        <end position="368"/>
    </location>
</feature>
<dbReference type="RefSeq" id="WP_013825503.1">
    <property type="nucleotide sequence ID" value="NC_015574.1"/>
</dbReference>
<dbReference type="Pfam" id="PF00248">
    <property type="entry name" value="Aldo_ket_red"/>
    <property type="match status" value="1"/>
</dbReference>
<gene>
    <name evidence="3" type="ordered locus">MSWAN_0977</name>
</gene>
<dbReference type="STRING" id="868131.MSWAN_0977"/>
<dbReference type="PANTHER" id="PTHR43312">
    <property type="entry name" value="D-THREO-ALDOSE 1-DEHYDROGENASE"/>
    <property type="match status" value="1"/>
</dbReference>
<protein>
    <submittedName>
        <fullName evidence="3">Aldo/keto reductase</fullName>
    </submittedName>
</protein>
<dbReference type="CDD" id="cd19096">
    <property type="entry name" value="AKR_Fe-S_oxidoreductase"/>
    <property type="match status" value="1"/>
</dbReference>
<sequence length="384" mass="44454">MLYRKLGKTGEKVSILGFGCMRLPTLDGSHDRIDEPLATEMLHHAIDHGVNYIDTAYPYHAASPTEGGMSEIFIGNALKNGYREKVNLATKLPIWLVQSREDMDRYLNEQLQRLQTDHIDFYLLHGINQRFWEILKEFDVFEFLDSAIEDGRIKYAGFSFHDEFKVFREVVNSYNWSFCQIQYNYMDEEFQAGKAGLKYVNDKGLGTIIMEPLRGGCLTKNIPDDIQAIWNEAEVKRSPAEWALRFLWDKPEVDVVLSGMSNMEQVRENLEISKEGYPDTLRESEKDLIHKVRDAYKERVHISCTSCNYCMPCPSNVNIPLNLSLLNDVYMYRHIDKPAENYFHLSGRKMSAGYCTECGECGEKCTQHLPIKEFLKEAVETFEK</sequence>
<name>F6D361_METPW</name>
<dbReference type="PANTHER" id="PTHR43312:SF2">
    <property type="entry name" value="OXIDOREDUCTASE"/>
    <property type="match status" value="1"/>
</dbReference>
<dbReference type="Pfam" id="PF13187">
    <property type="entry name" value="Fer4_9"/>
    <property type="match status" value="1"/>
</dbReference>
<dbReference type="InterPro" id="IPR023210">
    <property type="entry name" value="NADP_OxRdtase_dom"/>
</dbReference>
<dbReference type="AlphaFoldDB" id="F6D361"/>
<dbReference type="SUPFAM" id="SSF51430">
    <property type="entry name" value="NAD(P)-linked oxidoreductase"/>
    <property type="match status" value="1"/>
</dbReference>
<dbReference type="SUPFAM" id="SSF46548">
    <property type="entry name" value="alpha-helical ferredoxin"/>
    <property type="match status" value="1"/>
</dbReference>
<evidence type="ECO:0000313" key="3">
    <source>
        <dbReference type="EMBL" id="AEG18001.1"/>
    </source>
</evidence>
<proteinExistence type="predicted"/>
<dbReference type="HOGENOM" id="CLU_023205_3_2_2"/>
<dbReference type="KEGG" id="mew:MSWAN_0977"/>
<organism evidence="3 4">
    <name type="scientific">Methanobacterium paludis (strain DSM 25820 / JCM 18151 / SWAN1)</name>
    <dbReference type="NCBI Taxonomy" id="868131"/>
    <lineage>
        <taxon>Archaea</taxon>
        <taxon>Methanobacteriati</taxon>
        <taxon>Methanobacteriota</taxon>
        <taxon>Methanomada group</taxon>
        <taxon>Methanobacteria</taxon>
        <taxon>Methanobacteriales</taxon>
        <taxon>Methanobacteriaceae</taxon>
        <taxon>Methanobacterium</taxon>
    </lineage>
</organism>
<feature type="domain" description="NADP-dependent oxidoreductase" evidence="1">
    <location>
        <begin position="16"/>
        <end position="274"/>
    </location>
</feature>
<dbReference type="InterPro" id="IPR020471">
    <property type="entry name" value="AKR"/>
</dbReference>
<dbReference type="GO" id="GO:0016491">
    <property type="term" value="F:oxidoreductase activity"/>
    <property type="evidence" value="ECO:0007669"/>
    <property type="project" value="InterPro"/>
</dbReference>
<dbReference type="InterPro" id="IPR017896">
    <property type="entry name" value="4Fe4S_Fe-S-bd"/>
</dbReference>
<accession>F6D361</accession>
<dbReference type="Proteomes" id="UP000009231">
    <property type="component" value="Chromosome"/>
</dbReference>
<dbReference type="Gene3D" id="3.20.20.100">
    <property type="entry name" value="NADP-dependent oxidoreductase domain"/>
    <property type="match status" value="1"/>
</dbReference>
<dbReference type="PRINTS" id="PR00069">
    <property type="entry name" value="ALDKETRDTASE"/>
</dbReference>
<dbReference type="OrthoDB" id="28487at2157"/>
<evidence type="ECO:0000259" key="2">
    <source>
        <dbReference type="Pfam" id="PF13187"/>
    </source>
</evidence>
<evidence type="ECO:0000313" key="4">
    <source>
        <dbReference type="Proteomes" id="UP000009231"/>
    </source>
</evidence>
<evidence type="ECO:0000259" key="1">
    <source>
        <dbReference type="Pfam" id="PF00248"/>
    </source>
</evidence>
<dbReference type="eggNOG" id="arCOG01624">
    <property type="taxonomic scope" value="Archaea"/>
</dbReference>
<dbReference type="EMBL" id="CP002772">
    <property type="protein sequence ID" value="AEG18001.1"/>
    <property type="molecule type" value="Genomic_DNA"/>
</dbReference>
<reference evidence="3 4" key="1">
    <citation type="journal article" date="2014" name="Int. J. Syst. Evol. Microbiol.">
        <title>Methanobacterium paludis sp. nov. and a novel strain of Methanobacterium lacus isolated from northern peatlands.</title>
        <authorList>
            <person name="Cadillo-Quiroz H."/>
            <person name="Brauer S.L."/>
            <person name="Goodson N."/>
            <person name="Yavitt J.B."/>
            <person name="Zinder S.H."/>
        </authorList>
    </citation>
    <scope>NUCLEOTIDE SEQUENCE [LARGE SCALE GENOMIC DNA]</scope>
    <source>
        <strain evidence="4">DSM 25820 / JCM 18151 / SWAN1</strain>
    </source>
</reference>
<keyword evidence="4" id="KW-1185">Reference proteome</keyword>
<dbReference type="InterPro" id="IPR036812">
    <property type="entry name" value="NAD(P)_OxRdtase_dom_sf"/>
</dbReference>